<sequence length="436" mass="47815">MTAGLTGRLTAFVQALRAHGIPVGPGETVDAAAVAELLGLAHREQLRAGLAAALLRGQQQRRVFDATFDLYFPLRVGGVSAEASRDELRERLARALAADDRAALAGLAAEAVGALGRFGNPPGSGGWSASQTLDRLRPQTLLAGLLAERQELRARQQPQFTDRLAADQFRHRIDFFRALVATEARRRAAELAGTDEIARRAVTPSVERTDFLYANHAQLAELRRTVQPLARRLATRLAARRRRAARGSIDLRRTVRRSLGTGGVPLRPAYRQRRPQRPELVLLCDVSNSVAGFSDFTALLVQALRDQFSRVRVFAFVNQLAEVTDGGLDRARMVGLHGYSDYGTALGQFADRHLAAVTPRSTVLVLGDARTNRRDPNLAALARIALRARRVYWLNPEPPSLWNTGDSAAAEYASVVPMHPCRNADQLGRFVERLLP</sequence>
<gene>
    <name evidence="1" type="ORF">C7C46_30295</name>
</gene>
<keyword evidence="2" id="KW-1185">Reference proteome</keyword>
<organism evidence="1 2">
    <name type="scientific">Streptomyces tateyamensis</name>
    <dbReference type="NCBI Taxonomy" id="565073"/>
    <lineage>
        <taxon>Bacteria</taxon>
        <taxon>Bacillati</taxon>
        <taxon>Actinomycetota</taxon>
        <taxon>Actinomycetes</taxon>
        <taxon>Kitasatosporales</taxon>
        <taxon>Streptomycetaceae</taxon>
        <taxon>Streptomyces</taxon>
    </lineage>
</organism>
<accession>A0A2V4MTL6</accession>
<dbReference type="Proteomes" id="UP000248039">
    <property type="component" value="Unassembled WGS sequence"/>
</dbReference>
<dbReference type="EMBL" id="PYBW01000151">
    <property type="protein sequence ID" value="PYC67430.1"/>
    <property type="molecule type" value="Genomic_DNA"/>
</dbReference>
<dbReference type="Pfam" id="PF05762">
    <property type="entry name" value="VWA_CoxE"/>
    <property type="match status" value="1"/>
</dbReference>
<reference evidence="1 2" key="1">
    <citation type="submission" date="2018-03" db="EMBL/GenBank/DDBJ databases">
        <title>Bioinformatic expansion and discovery of thiopeptide antibiotics.</title>
        <authorList>
            <person name="Schwalen C.J."/>
            <person name="Hudson G.A."/>
            <person name="Mitchell D.A."/>
        </authorList>
    </citation>
    <scope>NUCLEOTIDE SEQUENCE [LARGE SCALE GENOMIC DNA]</scope>
    <source>
        <strain evidence="1 2">ATCC 21389</strain>
    </source>
</reference>
<evidence type="ECO:0000313" key="2">
    <source>
        <dbReference type="Proteomes" id="UP000248039"/>
    </source>
</evidence>
<dbReference type="PANTHER" id="PTHR39338">
    <property type="entry name" value="BLL5662 PROTEIN-RELATED"/>
    <property type="match status" value="1"/>
</dbReference>
<dbReference type="InterPro" id="IPR011195">
    <property type="entry name" value="UCP010256"/>
</dbReference>
<evidence type="ECO:0008006" key="3">
    <source>
        <dbReference type="Google" id="ProtNLM"/>
    </source>
</evidence>
<dbReference type="RefSeq" id="WP_110673134.1">
    <property type="nucleotide sequence ID" value="NZ_PYBW01000151.1"/>
</dbReference>
<dbReference type="OrthoDB" id="5174525at2"/>
<dbReference type="InterPro" id="IPR008912">
    <property type="entry name" value="Uncharacterised_CoxE"/>
</dbReference>
<proteinExistence type="predicted"/>
<dbReference type="PANTHER" id="PTHR39338:SF5">
    <property type="entry name" value="BLR6139 PROTEIN"/>
    <property type="match status" value="1"/>
</dbReference>
<dbReference type="PIRSF" id="PIRSF010256">
    <property type="entry name" value="CoxE_vWa"/>
    <property type="match status" value="1"/>
</dbReference>
<evidence type="ECO:0000313" key="1">
    <source>
        <dbReference type="EMBL" id="PYC67430.1"/>
    </source>
</evidence>
<protein>
    <recommendedName>
        <fullName evidence="3">VWA domain-containing protein</fullName>
    </recommendedName>
</protein>
<name>A0A2V4MTL6_9ACTN</name>
<dbReference type="AlphaFoldDB" id="A0A2V4MTL6"/>
<comment type="caution">
    <text evidence="1">The sequence shown here is derived from an EMBL/GenBank/DDBJ whole genome shotgun (WGS) entry which is preliminary data.</text>
</comment>